<proteinExistence type="predicted"/>
<reference evidence="1" key="1">
    <citation type="journal article" date="2020" name="Nature">
        <title>Giant virus diversity and host interactions through global metagenomics.</title>
        <authorList>
            <person name="Schulz F."/>
            <person name="Roux S."/>
            <person name="Paez-Espino D."/>
            <person name="Jungbluth S."/>
            <person name="Walsh D.A."/>
            <person name="Denef V.J."/>
            <person name="McMahon K.D."/>
            <person name="Konstantinidis K.T."/>
            <person name="Eloe-Fadrosh E.A."/>
            <person name="Kyrpides N.C."/>
            <person name="Woyke T."/>
        </authorList>
    </citation>
    <scope>NUCLEOTIDE SEQUENCE</scope>
    <source>
        <strain evidence="1">GVMAG-S-1016713-169</strain>
    </source>
</reference>
<dbReference type="AlphaFoldDB" id="A0A6C0LY29"/>
<sequence>MSSKNTKLEDAGPACGYASLANYNSSGPKGLRRNTGLSGAMIVPSYTSIGYDSLTAKKGQYGCNGFFNIQNAYGANSNSCNQRYLSKSCGGLN</sequence>
<dbReference type="EMBL" id="MN740573">
    <property type="protein sequence ID" value="QHU34494.1"/>
    <property type="molecule type" value="Genomic_DNA"/>
</dbReference>
<protein>
    <submittedName>
        <fullName evidence="1">Uncharacterized protein</fullName>
    </submittedName>
</protein>
<evidence type="ECO:0000313" key="1">
    <source>
        <dbReference type="EMBL" id="QHU34494.1"/>
    </source>
</evidence>
<name>A0A6C0LY29_9ZZZZ</name>
<accession>A0A6C0LY29</accession>
<organism evidence="1">
    <name type="scientific">viral metagenome</name>
    <dbReference type="NCBI Taxonomy" id="1070528"/>
    <lineage>
        <taxon>unclassified sequences</taxon>
        <taxon>metagenomes</taxon>
        <taxon>organismal metagenomes</taxon>
    </lineage>
</organism>